<feature type="signal peptide" evidence="2">
    <location>
        <begin position="1"/>
        <end position="23"/>
    </location>
</feature>
<dbReference type="RefSeq" id="WP_072740248.1">
    <property type="nucleotide sequence ID" value="NZ_CP048813.1"/>
</dbReference>
<name>A0A1G8SPZ9_9NOCA</name>
<keyword evidence="4" id="KW-1185">Reference proteome</keyword>
<gene>
    <name evidence="3" type="ORF">SAMN05444695_12317</name>
</gene>
<dbReference type="Proteomes" id="UP000183263">
    <property type="component" value="Unassembled WGS sequence"/>
</dbReference>
<protein>
    <recommendedName>
        <fullName evidence="5">Glycine rich protein</fullName>
    </recommendedName>
</protein>
<evidence type="ECO:0008006" key="5">
    <source>
        <dbReference type="Google" id="ProtNLM"/>
    </source>
</evidence>
<organism evidence="3 4">
    <name type="scientific">Rhodococcus triatomae</name>
    <dbReference type="NCBI Taxonomy" id="300028"/>
    <lineage>
        <taxon>Bacteria</taxon>
        <taxon>Bacillati</taxon>
        <taxon>Actinomycetota</taxon>
        <taxon>Actinomycetes</taxon>
        <taxon>Mycobacteriales</taxon>
        <taxon>Nocardiaceae</taxon>
        <taxon>Rhodococcus</taxon>
    </lineage>
</organism>
<evidence type="ECO:0000313" key="4">
    <source>
        <dbReference type="Proteomes" id="UP000183263"/>
    </source>
</evidence>
<evidence type="ECO:0000256" key="2">
    <source>
        <dbReference type="SAM" id="SignalP"/>
    </source>
</evidence>
<keyword evidence="2" id="KW-0732">Signal</keyword>
<evidence type="ECO:0000256" key="1">
    <source>
        <dbReference type="SAM" id="MobiDB-lite"/>
    </source>
</evidence>
<feature type="compositionally biased region" description="Gly residues" evidence="1">
    <location>
        <begin position="291"/>
        <end position="310"/>
    </location>
</feature>
<proteinExistence type="predicted"/>
<reference evidence="3 4" key="1">
    <citation type="submission" date="2016-10" db="EMBL/GenBank/DDBJ databases">
        <authorList>
            <person name="de Groot N.N."/>
        </authorList>
    </citation>
    <scope>NUCLEOTIDE SEQUENCE [LARGE SCALE GENOMIC DNA]</scope>
    <source>
        <strain evidence="3 4">DSM 44892</strain>
    </source>
</reference>
<sequence>MRSKWRSRIGTVAAAGLTAGGLAAFPGAGVASAQLPPQCEQSGKTVTCTYTDNSGEVRPPMGVGGVPLTIPGGVWRIHMEVVGGRGGDSCCGTAAPGGRAATVSGDAWLIPGSTVYMRIGENGRSGAPEDNVQVGGGGGSGGTTDWRRNVDPPNVNGGAGGGLSSVVLDTGIRNPLVGRQIEIPLAIAAGGGGGASTYAGTLSPGGDAGAPGAGARGGGTPAGYGDFGAGGGSDLFGGDNSSSDGLPGGPGYGGSAGSSGAAYPEAVGPGIGGGGGGGAGWYGGGGGAAGAQIGGIGDPNEPPGGGGGGLSLSPAGGVIGHAEPDSSPRIVVTFELP</sequence>
<evidence type="ECO:0000313" key="3">
    <source>
        <dbReference type="EMBL" id="SDJ31348.1"/>
    </source>
</evidence>
<feature type="compositionally biased region" description="Gly residues" evidence="1">
    <location>
        <begin position="246"/>
        <end position="257"/>
    </location>
</feature>
<feature type="region of interest" description="Disordered" evidence="1">
    <location>
        <begin position="291"/>
        <end position="337"/>
    </location>
</feature>
<dbReference type="OrthoDB" id="4485930at2"/>
<feature type="compositionally biased region" description="Low complexity" evidence="1">
    <location>
        <begin position="236"/>
        <end position="245"/>
    </location>
</feature>
<feature type="chain" id="PRO_5039098783" description="Glycine rich protein" evidence="2">
    <location>
        <begin position="24"/>
        <end position="337"/>
    </location>
</feature>
<dbReference type="AlphaFoldDB" id="A0A1G8SPZ9"/>
<feature type="region of interest" description="Disordered" evidence="1">
    <location>
        <begin position="230"/>
        <end position="260"/>
    </location>
</feature>
<accession>A0A1G8SPZ9</accession>
<feature type="region of interest" description="Disordered" evidence="1">
    <location>
        <begin position="124"/>
        <end position="161"/>
    </location>
</feature>
<dbReference type="EMBL" id="FNDN01000023">
    <property type="protein sequence ID" value="SDJ31348.1"/>
    <property type="molecule type" value="Genomic_DNA"/>
</dbReference>